<comment type="caution">
    <text evidence="1">The sequence shown here is derived from an EMBL/GenBank/DDBJ whole genome shotgun (WGS) entry which is preliminary data.</text>
</comment>
<name>X1LVT5_9ZZZZ</name>
<gene>
    <name evidence="1" type="ORF">S06H3_24354</name>
</gene>
<proteinExistence type="predicted"/>
<organism evidence="1">
    <name type="scientific">marine sediment metagenome</name>
    <dbReference type="NCBI Taxonomy" id="412755"/>
    <lineage>
        <taxon>unclassified sequences</taxon>
        <taxon>metagenomes</taxon>
        <taxon>ecological metagenomes</taxon>
    </lineage>
</organism>
<dbReference type="AlphaFoldDB" id="X1LVT5"/>
<protein>
    <submittedName>
        <fullName evidence="1">Uncharacterized protein</fullName>
    </submittedName>
</protein>
<feature type="non-terminal residue" evidence="1">
    <location>
        <position position="1"/>
    </location>
</feature>
<accession>X1LVT5</accession>
<reference evidence="1" key="1">
    <citation type="journal article" date="2014" name="Front. Microbiol.">
        <title>High frequency of phylogenetically diverse reductive dehalogenase-homologous genes in deep subseafloor sedimentary metagenomes.</title>
        <authorList>
            <person name="Kawai M."/>
            <person name="Futagami T."/>
            <person name="Toyoda A."/>
            <person name="Takaki Y."/>
            <person name="Nishi S."/>
            <person name="Hori S."/>
            <person name="Arai W."/>
            <person name="Tsubouchi T."/>
            <person name="Morono Y."/>
            <person name="Uchiyama I."/>
            <person name="Ito T."/>
            <person name="Fujiyama A."/>
            <person name="Inagaki F."/>
            <person name="Takami H."/>
        </authorList>
    </citation>
    <scope>NUCLEOTIDE SEQUENCE</scope>
    <source>
        <strain evidence="1">Expedition CK06-06</strain>
    </source>
</reference>
<sequence>NSRSQDGNLRGLDFDGSIMRKSLCQAKMLLE</sequence>
<dbReference type="EMBL" id="BARV01013520">
    <property type="protein sequence ID" value="GAI23472.1"/>
    <property type="molecule type" value="Genomic_DNA"/>
</dbReference>
<evidence type="ECO:0000313" key="1">
    <source>
        <dbReference type="EMBL" id="GAI23472.1"/>
    </source>
</evidence>